<dbReference type="Proteomes" id="UP000186156">
    <property type="component" value="Unassembled WGS sequence"/>
</dbReference>
<dbReference type="Gene3D" id="3.50.50.60">
    <property type="entry name" value="FAD/NAD(P)-binding domain"/>
    <property type="match status" value="1"/>
</dbReference>
<dbReference type="SUPFAM" id="SSF51905">
    <property type="entry name" value="FAD/NAD(P)-binding domain"/>
    <property type="match status" value="1"/>
</dbReference>
<dbReference type="GO" id="GO:0009229">
    <property type="term" value="P:thiamine diphosphate biosynthetic process"/>
    <property type="evidence" value="ECO:0007669"/>
    <property type="project" value="UniProtKB-UniPathway"/>
</dbReference>
<dbReference type="GO" id="GO:0005737">
    <property type="term" value="C:cytoplasm"/>
    <property type="evidence" value="ECO:0007669"/>
    <property type="project" value="TreeGrafter"/>
</dbReference>
<dbReference type="GO" id="GO:0043799">
    <property type="term" value="F:glycine oxidase activity"/>
    <property type="evidence" value="ECO:0007669"/>
    <property type="project" value="UniProtKB-EC"/>
</dbReference>
<dbReference type="InterPro" id="IPR006076">
    <property type="entry name" value="FAD-dep_OxRdtase"/>
</dbReference>
<dbReference type="GO" id="GO:0009228">
    <property type="term" value="P:thiamine biosynthetic process"/>
    <property type="evidence" value="ECO:0007669"/>
    <property type="project" value="UniProtKB-KW"/>
</dbReference>
<dbReference type="UniPathway" id="UPA00060"/>
<evidence type="ECO:0000259" key="6">
    <source>
        <dbReference type="Pfam" id="PF01266"/>
    </source>
</evidence>
<evidence type="ECO:0000256" key="2">
    <source>
        <dbReference type="ARBA" id="ARBA00022977"/>
    </source>
</evidence>
<dbReference type="Gene3D" id="3.30.9.10">
    <property type="entry name" value="D-Amino Acid Oxidase, subunit A, domain 2"/>
    <property type="match status" value="1"/>
</dbReference>
<protein>
    <recommendedName>
        <fullName evidence="5">glycine oxidase</fullName>
        <ecNumber evidence="5">1.4.3.19</ecNumber>
    </recommendedName>
</protein>
<evidence type="ECO:0000313" key="8">
    <source>
        <dbReference type="Proteomes" id="UP000186156"/>
    </source>
</evidence>
<dbReference type="AlphaFoldDB" id="A0A1N7JTC9"/>
<dbReference type="GO" id="GO:0050660">
    <property type="term" value="F:flavin adenine dinucleotide binding"/>
    <property type="evidence" value="ECO:0007669"/>
    <property type="project" value="InterPro"/>
</dbReference>
<dbReference type="NCBIfam" id="TIGR02352">
    <property type="entry name" value="thiamin_ThiO"/>
    <property type="match status" value="1"/>
</dbReference>
<proteinExistence type="predicted"/>
<keyword evidence="2" id="KW-0784">Thiamine biosynthesis</keyword>
<feature type="domain" description="FAD dependent oxidoreductase" evidence="6">
    <location>
        <begin position="5"/>
        <end position="351"/>
    </location>
</feature>
<dbReference type="SUPFAM" id="SSF54373">
    <property type="entry name" value="FAD-linked reductases, C-terminal domain"/>
    <property type="match status" value="1"/>
</dbReference>
<dbReference type="EMBL" id="FTOO01000001">
    <property type="protein sequence ID" value="SIS52612.1"/>
    <property type="molecule type" value="Genomic_DNA"/>
</dbReference>
<evidence type="ECO:0000256" key="1">
    <source>
        <dbReference type="ARBA" id="ARBA00004948"/>
    </source>
</evidence>
<gene>
    <name evidence="7" type="ORF">SAMN05421799_101172</name>
</gene>
<evidence type="ECO:0000256" key="3">
    <source>
        <dbReference type="ARBA" id="ARBA00023002"/>
    </source>
</evidence>
<sequence length="385" mass="41097">MQGYDVVVVGGGAIGMAAAREMARAGLRVAVIDRGQLGGEASGAAAGMLGAQLEAHGPDAFYQLCRASRAMYPVFAEELREETGVDIEWVENGILQLARSEGQAMALRERMRWQREAEDEAVWLEPDDLRAFQASVAADAWGALYLPRDGNVYVPRLVAALRASVAQTCAVFEGEEVLRIHRDGAVWCIRGARGTYAADHVVVAAGAWASRLLLPLGARVEVRPVKGQMLAVRPVQGALLRHTVYDAGTYLVPKRDGTVVIGATEEPDAGYDKRNTLDALAALAARALDAVPGLRGAEWLRAWSGLRPRIAGEQANPVIGPWPGAPGLTLAVGHFRNGVLLAPITGRMVTAAVLGREPEEAWRPFWPSAQTTAFGGDTRAGAAQR</sequence>
<evidence type="ECO:0000256" key="4">
    <source>
        <dbReference type="ARBA" id="ARBA00049872"/>
    </source>
</evidence>
<name>A0A1N7JTC9_9BACL</name>
<dbReference type="OrthoDB" id="9794226at2"/>
<dbReference type="RefSeq" id="WP_076344108.1">
    <property type="nucleotide sequence ID" value="NZ_FTOO01000001.1"/>
</dbReference>
<dbReference type="Pfam" id="PF01266">
    <property type="entry name" value="DAO"/>
    <property type="match status" value="1"/>
</dbReference>
<dbReference type="InterPro" id="IPR012727">
    <property type="entry name" value="Gly_oxidase_ThiO"/>
</dbReference>
<accession>A0A1N7JTC9</accession>
<reference evidence="8" key="1">
    <citation type="submission" date="2017-01" db="EMBL/GenBank/DDBJ databases">
        <authorList>
            <person name="Varghese N."/>
            <person name="Submissions S."/>
        </authorList>
    </citation>
    <scope>NUCLEOTIDE SEQUENCE [LARGE SCALE GENOMIC DNA]</scope>
    <source>
        <strain evidence="8">DSM 16176</strain>
    </source>
</reference>
<keyword evidence="8" id="KW-1185">Reference proteome</keyword>
<dbReference type="STRING" id="252246.SAMN05421799_101172"/>
<evidence type="ECO:0000313" key="7">
    <source>
        <dbReference type="EMBL" id="SIS52612.1"/>
    </source>
</evidence>
<organism evidence="7 8">
    <name type="scientific">Alicyclobacillus vulcanalis</name>
    <dbReference type="NCBI Taxonomy" id="252246"/>
    <lineage>
        <taxon>Bacteria</taxon>
        <taxon>Bacillati</taxon>
        <taxon>Bacillota</taxon>
        <taxon>Bacilli</taxon>
        <taxon>Bacillales</taxon>
        <taxon>Alicyclobacillaceae</taxon>
        <taxon>Alicyclobacillus</taxon>
    </lineage>
</organism>
<dbReference type="InterPro" id="IPR036188">
    <property type="entry name" value="FAD/NAD-bd_sf"/>
</dbReference>
<dbReference type="PANTHER" id="PTHR13847">
    <property type="entry name" value="SARCOSINE DEHYDROGENASE-RELATED"/>
    <property type="match status" value="1"/>
</dbReference>
<comment type="catalytic activity">
    <reaction evidence="4">
        <text>glycine + O2 + H2O = glyoxylate + H2O2 + NH4(+)</text>
        <dbReference type="Rhea" id="RHEA:11532"/>
        <dbReference type="ChEBI" id="CHEBI:15377"/>
        <dbReference type="ChEBI" id="CHEBI:15379"/>
        <dbReference type="ChEBI" id="CHEBI:16240"/>
        <dbReference type="ChEBI" id="CHEBI:28938"/>
        <dbReference type="ChEBI" id="CHEBI:36655"/>
        <dbReference type="ChEBI" id="CHEBI:57305"/>
        <dbReference type="EC" id="1.4.3.19"/>
    </reaction>
</comment>
<dbReference type="EC" id="1.4.3.19" evidence="5"/>
<comment type="pathway">
    <text evidence="1">Cofactor biosynthesis; thiamine diphosphate biosynthesis.</text>
</comment>
<keyword evidence="3" id="KW-0560">Oxidoreductase</keyword>
<dbReference type="PANTHER" id="PTHR13847:SF289">
    <property type="entry name" value="GLYCINE OXIDASE"/>
    <property type="match status" value="1"/>
</dbReference>
<evidence type="ECO:0000256" key="5">
    <source>
        <dbReference type="ARBA" id="ARBA00050018"/>
    </source>
</evidence>